<feature type="domain" description="Csf1 N-terminal" evidence="3">
    <location>
        <begin position="34"/>
        <end position="999"/>
    </location>
</feature>
<dbReference type="GeneID" id="30202407"/>
<keyword evidence="2" id="KW-0472">Membrane</keyword>
<feature type="compositionally biased region" description="Polar residues" evidence="1">
    <location>
        <begin position="178"/>
        <end position="187"/>
    </location>
</feature>
<dbReference type="PANTHER" id="PTHR32085:SF3">
    <property type="entry name" value="PROTEIN CSF1"/>
    <property type="match status" value="1"/>
</dbReference>
<dbReference type="GO" id="GO:0006113">
    <property type="term" value="P:fermentation"/>
    <property type="evidence" value="ECO:0007669"/>
    <property type="project" value="EnsemblFungi"/>
</dbReference>
<name>A0A1E3NWW6_WICAA</name>
<evidence type="ECO:0000313" key="6">
    <source>
        <dbReference type="Proteomes" id="UP000094112"/>
    </source>
</evidence>
<dbReference type="GO" id="GO:0055091">
    <property type="term" value="P:phospholipid homeostasis"/>
    <property type="evidence" value="ECO:0007669"/>
    <property type="project" value="EnsemblFungi"/>
</dbReference>
<sequence length="2919" mass="330493">MDASSQFASVSITRTKDFSWVFFADWFLTYFLAIGIIFYFSRFIGVFVSYALRVLLWKTKKIKIDVQSIKLSFLGGRLFFRNFTMIDRDQTICALQGSITWRYWIPRVRKTELELQNGDPDGNIELNSKLPCRIIIEVDGLEVFVYNRTVSYENIMSQLSAQKNTRENKEDDKANYDVFSNSTSESTIRPDERETASPSSFLMKILPIKLKVNKGAIVAGNKTTQAILVVSYATGDGIIDLLKADNPLDEFRQSFQIDFERLQVALKPNISYQGEKSESSGLFFQKPSKKKYANRWMLYRSLINLWNIVIHKHKEKGQQAEWRGLAQYIDADTESINNVKEREHEYGKYTNILDSDFCSVEYYYDLPGPVPVDAPPTNPLDGLDIGNGGSSPKFGMNVKLSNSTIFYGPWAERQRHSLHQMLFPTLCRDGVPQGKLKPGKLRIYTQYQLFVEIMDEAIIRVPIREFSKNEEFAKIAKEAPDLKRPFGWIELKMDKGSIINVKTGLIASNSGYDNRMTMTLQNLEVRSSVNHDIMMRCKEHVITADIGYPLRWNGHTIWTFLNESKNVDTFFLREHITLLSDMFTDFASGPATPYELFRPFTYVLDWKVSKYAIYMNVNDANIINNPLDFNDNIYLSFQGDTLDINVHIPLEAVLRKVNTISYTLSTPQLSMMLDTPPWHTLNNFLEHKEVGRSKDFKIEGSYTYHSEVGLDLVDTIIIGCKGKYMVLKCYGFVVKYIISIKENYFGDFTTFKTLEEYTQLFNEGNENDNSQQESTIDQEAERKRAFKRIENEKDVHFSFDVEEGRLVLPSNIYDCSSNMSLFFSTLNMDLRFTNYYMDFEADITPAKGIYVDKCGPQSVLDFRGYESLERHDLFIDGLAIHGHRMFGLPPDELKYFCKWDLAPGEVDFTGRAEALEGLISSVIKLGFGYKNLENNLLIDEPEIHDVTSVSLVLPKVHIKLDDPQIDSTVVLELSKISFFFIDVSNPRYTERASAVVENILLNNDFAIERAKQDDHVLQHDGPFHRVPFFLREELRNAEYNGLYGAIVPSFSIPDGSPPITSDTIDMVFDDLGLDSDPITDDSSSEASSMKSQDTSMDFFQDFKSDFLKSPGGKPQKNNRKKNYFKTVAGSYINPTGNYRDQDFTPSYTADPNYEYDNFILNFGDIDVTAAPNSVSDLLKFADQYLTRSMIAVLDDLHIAVLKKLHLLRNMKPAVKNIRLVTPKVSLNFGDFAWDPKSEPSFNLDHLGVVLENPSLACSFTKTTENTEEAVIALHILNTVVGLYEAKDMSPFKLTMEDLEIWLNKTTKKTESASLRKFDVELQSDKVEWLKAFIENLINSGSSLLTEALRIKDNVKKSEIELLYQISLASTIFKVEHDPAVITRPAYIIRLSRQHIRANDSWKIITRLRHIYENLPEQWINEHQQIFLQKNFQAPDTAENDVVDVFSKWRSWEFDDMERTYIFRYVFSKILHEALMNSIFECSVEDAMVKLSAHDCDHDFIALDFLEVSGTKSFVEALNSSLSGYDNSNSTSVRVALIRGKLSPLTQVLKSFKDMKMNFTKPSDDSPASVSDSETKDNFGKKVAQYALIVDSYDFKIDLYTISAGISGSEVALTALHSLNDKKQDITTTFDSKRFTLEVRTDKAPSITYTISNFGFNVSSANDFKAGPKVLDVHAASASFVMQQGTDHYTTLLCNVNDDLHKLKLAFVYEGSSKREVLQSSSKSTLWQEINSATARLKVKKLSWNMSVVDPLSIVGSMENYEVMVSLANFKVVNALDLSSFTMSIKSKELEILKLSSKSLSLVSRAVFESKKVMEILVHSGSTVLLIPDILPLAKHVNQTISQAKSSVSRLKNVLQMLKDSNKSNDLNTSTVPTNVNIEPIDMLKKISFVSDTFLVAVKVANSTYGIDLKGISCSFQDFDSFDVGPMKVKPFGSFEVESTKLVIKDRQIASHISTIFDVNFGLKVFNSYQDDAVLQTLQIESAYCRLMLHPRTIVKMIEFGHDVSYLFGLVDLSPSKPKQPSTDKIKFISYFHSIHMLFYNFCVGFMFEEPSDDYAGIIAGCEKVFVISEESYGKLSLIHAYFSIANGQSSSDFYSSVNELESPNRAFLPNMQVMYAVKKANNKKDFMIRVTGEELDVKFVSSSIVLIEQTLKSVGTIESLKKKIRKYPKKPPSTVPQEGYKLPSDVTSITCFMNFAGGLVKLYRSDDFELLEDPYSPSFELRTPAVKIAAEYSKTSGLKDHHVNFEVFTSSSNNTLYSTCVPVLMDIWHSVKSLGGSSKSSSSVQVKKDEASSIPKDTEFLKVLTNFHVNLAIHIDKQELSLSCEPSAKVQAVVGIESIDIRLGTNDEDVTQPLSGILSIEKLGASLQHIYSREISGSVEVDQLIITFLLTGPEKLKVYAAGKIENVASYVNLKQLQDLDLFKDLWFPNENHPHSSSSSLRSVVSIANSAHDENLVLRFQNVSSSRAVPWNFDFMILNVNLEVDLGQSLGILTLELDRFWAASRKKTNWEQNMAIGFDTISLKSKGRLSGHLSVKNIRVHSVIQWSLVGDSFDIPLVLLSFGLQSIEAKASFDYNVFLIARILNSYITVYNQIDKEKVLQDKLVASTICQSIEIFTTALAASNILDIYNTISRIRQDNKRSYREDLKTSKADSGDHKKSLDILNVIATLRTELEVKVGKFLLQVYPGSLLDSQVLIIDVGGLTAHFEQKLVEDMIGTDLKLKLHNTSVALSSFRKQLPEELLTEMSVEKYIIHAATAKGGSIFIFPSLESAMQTWQAPKSNIIKYKFKSQFGGKVEVRWNLGSVNFIREMWATHARAFSSRLQKPVDVDNPNVPIYEDVNIEEKLKDVELEGKYVYIAIEAPIIDAPQLRDLGDATPPLEWFGLHRQRFPGITHQFVIVGLQKLVHEVEQQYGRVLGKA</sequence>
<reference evidence="5 6" key="1">
    <citation type="journal article" date="2016" name="Proc. Natl. Acad. Sci. U.S.A.">
        <title>Comparative genomics of biotechnologically important yeasts.</title>
        <authorList>
            <person name="Riley R."/>
            <person name="Haridas S."/>
            <person name="Wolfe K.H."/>
            <person name="Lopes M.R."/>
            <person name="Hittinger C.T."/>
            <person name="Goeker M."/>
            <person name="Salamov A.A."/>
            <person name="Wisecaver J.H."/>
            <person name="Long T.M."/>
            <person name="Calvey C.H."/>
            <person name="Aerts A.L."/>
            <person name="Barry K.W."/>
            <person name="Choi C."/>
            <person name="Clum A."/>
            <person name="Coughlan A.Y."/>
            <person name="Deshpande S."/>
            <person name="Douglass A.P."/>
            <person name="Hanson S.J."/>
            <person name="Klenk H.-P."/>
            <person name="LaButti K.M."/>
            <person name="Lapidus A."/>
            <person name="Lindquist E.A."/>
            <person name="Lipzen A.M."/>
            <person name="Meier-Kolthoff J.P."/>
            <person name="Ohm R.A."/>
            <person name="Otillar R.P."/>
            <person name="Pangilinan J.L."/>
            <person name="Peng Y."/>
            <person name="Rokas A."/>
            <person name="Rosa C.A."/>
            <person name="Scheuner C."/>
            <person name="Sibirny A.A."/>
            <person name="Slot J.C."/>
            <person name="Stielow J.B."/>
            <person name="Sun H."/>
            <person name="Kurtzman C.P."/>
            <person name="Blackwell M."/>
            <person name="Grigoriev I.V."/>
            <person name="Jeffries T.W."/>
        </authorList>
    </citation>
    <scope>NUCLEOTIDE SEQUENCE [LARGE SCALE GENOMIC DNA]</scope>
    <source>
        <strain evidence="6">ATCC 58044 / CBS 1984 / NCYC 433 / NRRL Y-366-8</strain>
    </source>
</reference>
<evidence type="ECO:0000313" key="5">
    <source>
        <dbReference type="EMBL" id="ODQ57679.1"/>
    </source>
</evidence>
<dbReference type="InterPro" id="IPR048636">
    <property type="entry name" value="Csf1_N"/>
</dbReference>
<dbReference type="GO" id="GO:0140268">
    <property type="term" value="C:endoplasmic reticulum-plasma membrane contact site"/>
    <property type="evidence" value="ECO:0007669"/>
    <property type="project" value="EnsemblFungi"/>
</dbReference>
<accession>A0A1E3NWW6</accession>
<dbReference type="RefSeq" id="XP_019036886.1">
    <property type="nucleotide sequence ID" value="XM_019185161.1"/>
</dbReference>
<evidence type="ECO:0000256" key="1">
    <source>
        <dbReference type="SAM" id="MobiDB-lite"/>
    </source>
</evidence>
<evidence type="ECO:0000259" key="4">
    <source>
        <dbReference type="Pfam" id="PF25038"/>
    </source>
</evidence>
<protein>
    <recommendedName>
        <fullName evidence="7">Protein CSF1</fullName>
    </recommendedName>
</protein>
<dbReference type="GO" id="GO:0016020">
    <property type="term" value="C:membrane"/>
    <property type="evidence" value="ECO:0007669"/>
    <property type="project" value="InterPro"/>
</dbReference>
<dbReference type="EMBL" id="KV454213">
    <property type="protein sequence ID" value="ODQ57679.1"/>
    <property type="molecule type" value="Genomic_DNA"/>
</dbReference>
<proteinExistence type="predicted"/>
<dbReference type="Pfam" id="PF21678">
    <property type="entry name" value="Csf1_N"/>
    <property type="match status" value="2"/>
</dbReference>
<keyword evidence="2" id="KW-1133">Transmembrane helix</keyword>
<keyword evidence="2" id="KW-0812">Transmembrane</keyword>
<dbReference type="GO" id="GO:1904121">
    <property type="term" value="F:phosphatidylethanolamine transfer activity"/>
    <property type="evidence" value="ECO:0007669"/>
    <property type="project" value="EnsemblFungi"/>
</dbReference>
<dbReference type="PANTHER" id="PTHR32085">
    <property type="entry name" value="PROTEIN CSF1"/>
    <property type="match status" value="1"/>
</dbReference>
<evidence type="ECO:0000259" key="3">
    <source>
        <dbReference type="Pfam" id="PF21678"/>
    </source>
</evidence>
<feature type="compositionally biased region" description="Basic and acidic residues" evidence="1">
    <location>
        <begin position="164"/>
        <end position="175"/>
    </location>
</feature>
<evidence type="ECO:0000256" key="2">
    <source>
        <dbReference type="SAM" id="Phobius"/>
    </source>
</evidence>
<organism evidence="5 6">
    <name type="scientific">Wickerhamomyces anomalus (strain ATCC 58044 / CBS 1984 / NCYC 433 / NRRL Y-366-8)</name>
    <name type="common">Yeast</name>
    <name type="synonym">Hansenula anomala</name>
    <dbReference type="NCBI Taxonomy" id="683960"/>
    <lineage>
        <taxon>Eukaryota</taxon>
        <taxon>Fungi</taxon>
        <taxon>Dikarya</taxon>
        <taxon>Ascomycota</taxon>
        <taxon>Saccharomycotina</taxon>
        <taxon>Saccharomycetes</taxon>
        <taxon>Phaffomycetales</taxon>
        <taxon>Wickerhamomycetaceae</taxon>
        <taxon>Wickerhamomyces</taxon>
    </lineage>
</organism>
<dbReference type="STRING" id="683960.A0A1E3NWW6"/>
<feature type="domain" description="Csf1 C-terminal region" evidence="4">
    <location>
        <begin position="1667"/>
        <end position="2919"/>
    </location>
</feature>
<dbReference type="InterPro" id="IPR029636">
    <property type="entry name" value="Csf1"/>
</dbReference>
<dbReference type="InterPro" id="IPR056779">
    <property type="entry name" value="Csf1_C"/>
</dbReference>
<feature type="domain" description="Csf1 N-terminal" evidence="3">
    <location>
        <begin position="1252"/>
        <end position="1504"/>
    </location>
</feature>
<evidence type="ECO:0008006" key="7">
    <source>
        <dbReference type="Google" id="ProtNLM"/>
    </source>
</evidence>
<dbReference type="Pfam" id="PF25038">
    <property type="entry name" value="Csf1_C"/>
    <property type="match status" value="1"/>
</dbReference>
<keyword evidence="6" id="KW-1185">Reference proteome</keyword>
<gene>
    <name evidence="5" type="ORF">WICANDRAFT_81007</name>
</gene>
<dbReference type="GO" id="GO:0051604">
    <property type="term" value="P:protein maturation"/>
    <property type="evidence" value="ECO:0007669"/>
    <property type="project" value="EnsemblFungi"/>
</dbReference>
<feature type="transmembrane region" description="Helical" evidence="2">
    <location>
        <begin position="27"/>
        <end position="52"/>
    </location>
</feature>
<feature type="region of interest" description="Disordered" evidence="1">
    <location>
        <begin position="162"/>
        <end position="195"/>
    </location>
</feature>
<dbReference type="Proteomes" id="UP000094112">
    <property type="component" value="Unassembled WGS sequence"/>
</dbReference>
<dbReference type="OrthoDB" id="10051416at2759"/>